<dbReference type="EMBL" id="AP012029">
    <property type="protein sequence ID" value="BAJ62279.1"/>
    <property type="molecule type" value="Genomic_DNA"/>
</dbReference>
<keyword evidence="3 6" id="KW-0812">Transmembrane</keyword>
<keyword evidence="8" id="KW-1185">Reference proteome</keyword>
<dbReference type="RefSeq" id="WP_013558676.1">
    <property type="nucleotide sequence ID" value="NC_014960.1"/>
</dbReference>
<feature type="transmembrane region" description="Helical" evidence="6">
    <location>
        <begin position="91"/>
        <end position="108"/>
    </location>
</feature>
<feature type="transmembrane region" description="Helical" evidence="6">
    <location>
        <begin position="114"/>
        <end position="137"/>
    </location>
</feature>
<dbReference type="OrthoDB" id="45037at2"/>
<dbReference type="Proteomes" id="UP000008922">
    <property type="component" value="Chromosome"/>
</dbReference>
<dbReference type="Pfam" id="PF02653">
    <property type="entry name" value="BPD_transp_2"/>
    <property type="match status" value="1"/>
</dbReference>
<dbReference type="PANTHER" id="PTHR47089:SF1">
    <property type="entry name" value="GUANOSINE ABC TRANSPORTER PERMEASE PROTEIN NUPP"/>
    <property type="match status" value="1"/>
</dbReference>
<evidence type="ECO:0000256" key="6">
    <source>
        <dbReference type="SAM" id="Phobius"/>
    </source>
</evidence>
<dbReference type="PANTHER" id="PTHR47089">
    <property type="entry name" value="ABC TRANSPORTER, PERMEASE PROTEIN"/>
    <property type="match status" value="1"/>
</dbReference>
<dbReference type="InParanoid" id="E8MZU4"/>
<reference evidence="7 8" key="1">
    <citation type="submission" date="2010-12" db="EMBL/GenBank/DDBJ databases">
        <title>Whole genome sequence of Anaerolinea thermophila UNI-1.</title>
        <authorList>
            <person name="Narita-Yamada S."/>
            <person name="Kishi E."/>
            <person name="Watanabe Y."/>
            <person name="Takasaki K."/>
            <person name="Ankai A."/>
            <person name="Oguchi A."/>
            <person name="Fukui S."/>
            <person name="Takahashi M."/>
            <person name="Yashiro I."/>
            <person name="Hosoyama A."/>
            <person name="Sekiguchi Y."/>
            <person name="Hanada S."/>
            <person name="Fujita N."/>
        </authorList>
    </citation>
    <scope>NUCLEOTIDE SEQUENCE [LARGE SCALE GENOMIC DNA]</scope>
    <source>
        <strain evidence="8">DSM 14523 / JCM 11388 / NBRC 100420 / UNI-1</strain>
    </source>
</reference>
<keyword evidence="2" id="KW-1003">Cell membrane</keyword>
<feature type="transmembrane region" description="Helical" evidence="6">
    <location>
        <begin position="276"/>
        <end position="303"/>
    </location>
</feature>
<dbReference type="HOGENOM" id="CLU_040769_0_0_0"/>
<accession>E8MZU4</accession>
<sequence>MKKSNGLLKIARAVLPYLLAVVAAFAAAGVFIALMGFDVFKAYGTILFTSFRTPNGFVQTLLKFVPLVLQALAFTIPLTAGKFNIGGEGQLLVGATAATVAGIVFAQLPPILLVPLVLLAGVLGGALWGLIPGWLLYRFGINEILTTVLLNFVSFNLVNYVCTGPLRDPAAGHPTTIAIGQNGWLPMLINNPPLHSGILLAILVVAVVYYAITRTVSGYELVATGANPRAAGVFGINTRWMFIASLVIAGGVGGLSGALEVAGVQHRLIEGMQHNFLVLGLIIGLIAKGNNLAVPFVAFFISVLEVGASAMQRTLMIPVEMVFIVEALILVFVLLSDLVQKRVS</sequence>
<proteinExistence type="predicted"/>
<gene>
    <name evidence="7" type="ordered locus">ANT_02450</name>
</gene>
<comment type="subcellular location">
    <subcellularLocation>
        <location evidence="1">Cell membrane</location>
        <topology evidence="1">Multi-pass membrane protein</topology>
    </subcellularLocation>
</comment>
<dbReference type="InterPro" id="IPR001851">
    <property type="entry name" value="ABC_transp_permease"/>
</dbReference>
<dbReference type="AlphaFoldDB" id="E8MZU4"/>
<protein>
    <submittedName>
        <fullName evidence="7">ABC transporter permease protein</fullName>
    </submittedName>
</protein>
<evidence type="ECO:0000256" key="3">
    <source>
        <dbReference type="ARBA" id="ARBA00022692"/>
    </source>
</evidence>
<feature type="transmembrane region" description="Helical" evidence="6">
    <location>
        <begin position="12"/>
        <end position="37"/>
    </location>
</feature>
<dbReference type="eggNOG" id="COG4603">
    <property type="taxonomic scope" value="Bacteria"/>
</dbReference>
<dbReference type="GO" id="GO:0022857">
    <property type="term" value="F:transmembrane transporter activity"/>
    <property type="evidence" value="ECO:0007669"/>
    <property type="project" value="InterPro"/>
</dbReference>
<feature type="transmembrane region" description="Helical" evidence="6">
    <location>
        <begin position="57"/>
        <end position="79"/>
    </location>
</feature>
<dbReference type="KEGG" id="atm:ANT_02450"/>
<name>E8MZU4_ANATU</name>
<feature type="transmembrane region" description="Helical" evidence="6">
    <location>
        <begin position="240"/>
        <end position="264"/>
    </location>
</feature>
<keyword evidence="5 6" id="KW-0472">Membrane</keyword>
<dbReference type="GO" id="GO:0005886">
    <property type="term" value="C:plasma membrane"/>
    <property type="evidence" value="ECO:0007669"/>
    <property type="project" value="UniProtKB-SubCell"/>
</dbReference>
<evidence type="ECO:0000313" key="8">
    <source>
        <dbReference type="Proteomes" id="UP000008922"/>
    </source>
</evidence>
<evidence type="ECO:0000256" key="4">
    <source>
        <dbReference type="ARBA" id="ARBA00022989"/>
    </source>
</evidence>
<organism evidence="7 8">
    <name type="scientific">Anaerolinea thermophila (strain DSM 14523 / JCM 11388 / NBRC 100420 / UNI-1)</name>
    <dbReference type="NCBI Taxonomy" id="926569"/>
    <lineage>
        <taxon>Bacteria</taxon>
        <taxon>Bacillati</taxon>
        <taxon>Chloroflexota</taxon>
        <taxon>Anaerolineae</taxon>
        <taxon>Anaerolineales</taxon>
        <taxon>Anaerolineaceae</taxon>
        <taxon>Anaerolinea</taxon>
    </lineage>
</organism>
<evidence type="ECO:0000313" key="7">
    <source>
        <dbReference type="EMBL" id="BAJ62279.1"/>
    </source>
</evidence>
<evidence type="ECO:0000256" key="1">
    <source>
        <dbReference type="ARBA" id="ARBA00004651"/>
    </source>
</evidence>
<feature type="transmembrane region" description="Helical" evidence="6">
    <location>
        <begin position="315"/>
        <end position="335"/>
    </location>
</feature>
<evidence type="ECO:0000256" key="2">
    <source>
        <dbReference type="ARBA" id="ARBA00022475"/>
    </source>
</evidence>
<dbReference type="STRING" id="926569.ANT_02450"/>
<evidence type="ECO:0000256" key="5">
    <source>
        <dbReference type="ARBA" id="ARBA00023136"/>
    </source>
</evidence>
<keyword evidence="4 6" id="KW-1133">Transmembrane helix</keyword>
<dbReference type="CDD" id="cd06580">
    <property type="entry name" value="TM_PBP1_transp_TpRbsC_like"/>
    <property type="match status" value="1"/>
</dbReference>
<feature type="transmembrane region" description="Helical" evidence="6">
    <location>
        <begin position="194"/>
        <end position="212"/>
    </location>
</feature>